<protein>
    <submittedName>
        <fullName evidence="3">Beta-lactamase family protein</fullName>
    </submittedName>
</protein>
<evidence type="ECO:0000259" key="2">
    <source>
        <dbReference type="Pfam" id="PF00144"/>
    </source>
</evidence>
<reference evidence="3 4" key="1">
    <citation type="submission" date="2021-07" db="EMBL/GenBank/DDBJ databases">
        <title>Whole Genome Sequence of Nocardia Iowensis.</title>
        <authorList>
            <person name="Lamm A."/>
            <person name="Collins-Fairclough A.M."/>
            <person name="Bunk B."/>
            <person name="Sproer C."/>
        </authorList>
    </citation>
    <scope>NUCLEOTIDE SEQUENCE [LARGE SCALE GENOMIC DNA]</scope>
    <source>
        <strain evidence="3 4">NRRL 5646</strain>
    </source>
</reference>
<dbReference type="PANTHER" id="PTHR46825">
    <property type="entry name" value="D-ALANYL-D-ALANINE-CARBOXYPEPTIDASE/ENDOPEPTIDASE AMPH"/>
    <property type="match status" value="1"/>
</dbReference>
<name>A0ABX8S130_NOCIO</name>
<proteinExistence type="predicted"/>
<gene>
    <name evidence="3" type="ORF">KV110_22490</name>
</gene>
<dbReference type="EMBL" id="CP078145">
    <property type="protein sequence ID" value="QXN95709.1"/>
    <property type="molecule type" value="Genomic_DNA"/>
</dbReference>
<dbReference type="Pfam" id="PF00144">
    <property type="entry name" value="Beta-lactamase"/>
    <property type="match status" value="1"/>
</dbReference>
<dbReference type="InterPro" id="IPR050491">
    <property type="entry name" value="AmpC-like"/>
</dbReference>
<dbReference type="PANTHER" id="PTHR46825:SF7">
    <property type="entry name" value="D-ALANYL-D-ALANINE CARBOXYPEPTIDASE"/>
    <property type="match status" value="1"/>
</dbReference>
<accession>A0ABX8S130</accession>
<dbReference type="Proteomes" id="UP000694257">
    <property type="component" value="Chromosome"/>
</dbReference>
<evidence type="ECO:0000256" key="1">
    <source>
        <dbReference type="SAM" id="MobiDB-lite"/>
    </source>
</evidence>
<dbReference type="InterPro" id="IPR001466">
    <property type="entry name" value="Beta-lactam-related"/>
</dbReference>
<evidence type="ECO:0000313" key="3">
    <source>
        <dbReference type="EMBL" id="QXN95709.1"/>
    </source>
</evidence>
<evidence type="ECO:0000313" key="4">
    <source>
        <dbReference type="Proteomes" id="UP000694257"/>
    </source>
</evidence>
<organism evidence="3 4">
    <name type="scientific">Nocardia iowensis</name>
    <dbReference type="NCBI Taxonomy" id="204891"/>
    <lineage>
        <taxon>Bacteria</taxon>
        <taxon>Bacillati</taxon>
        <taxon>Actinomycetota</taxon>
        <taxon>Actinomycetes</taxon>
        <taxon>Mycobacteriales</taxon>
        <taxon>Nocardiaceae</taxon>
        <taxon>Nocardia</taxon>
    </lineage>
</organism>
<sequence>MATAACTSEGAGTTEPAPVDVGRPEVTRALDRLIEIGLPGAQAVVTDRGRNWTAAAGVGDLEHRTPFPEAARVRIGSNTKTFTATVMLQLVAEGKVELDAPVERYLPGVVRGDGIDAERITIRNLLQHTSGLPDYADLIPEFTANPLTHYGADELVRRALTLPAQFQPGAKWNYCNTNYLVAGAVIERITGSSVEAEITRRIIEPLGLRDTYYPADGDAVLRDPHPSGYAIIDGKRVDITKLDPSAGGAAGAMVGTGADLNRFFTALLAGQLLPPAQLAEMKRTVPMEVPGPPLSYGLGLMQRPLSCGKEFWGHGGDIDGFETRGGVTGDGRAVTVSVNQIPEAAEATADVMKVVDAALCATT</sequence>
<feature type="domain" description="Beta-lactamase-related" evidence="2">
    <location>
        <begin position="34"/>
        <end position="354"/>
    </location>
</feature>
<keyword evidence="4" id="KW-1185">Reference proteome</keyword>
<feature type="region of interest" description="Disordered" evidence="1">
    <location>
        <begin position="1"/>
        <end position="23"/>
    </location>
</feature>